<evidence type="ECO:0000256" key="1">
    <source>
        <dbReference type="ARBA" id="ARBA00023002"/>
    </source>
</evidence>
<dbReference type="InterPro" id="IPR012349">
    <property type="entry name" value="Split_barrel_FMN-bd"/>
</dbReference>
<dbReference type="Pfam" id="PF01243">
    <property type="entry name" value="PNPOx_N"/>
    <property type="match status" value="1"/>
</dbReference>
<gene>
    <name evidence="3" type="ORF">A4X20_21285</name>
</gene>
<sequence>MHYAELREAWTDSSTSKVEVMEDGVAALAKELAEAKFVSLVTYKRDGTPVGAPMWIASDGDDLVAWTPADAWKVKRVRRDPRIVVIRSTRMGKVDPVDPELLGTAIVEESPTAVAKAEELIRRKYGAQFHIITTIEAILARGRKPRVALRITPQQVNSKTG</sequence>
<dbReference type="AlphaFoldDB" id="A0A178LVB4"/>
<dbReference type="EMBL" id="LWCS01000025">
    <property type="protein sequence ID" value="OAN37681.1"/>
    <property type="molecule type" value="Genomic_DNA"/>
</dbReference>
<dbReference type="InterPro" id="IPR052019">
    <property type="entry name" value="F420H2_bilvrd_red/Heme_oxyg"/>
</dbReference>
<dbReference type="STRING" id="912594.AWC12_10835"/>
<protein>
    <recommendedName>
        <fullName evidence="2">Pyridoxamine 5'-phosphate oxidase N-terminal domain-containing protein</fullName>
    </recommendedName>
</protein>
<evidence type="ECO:0000313" key="3">
    <source>
        <dbReference type="EMBL" id="OAN37681.1"/>
    </source>
</evidence>
<proteinExistence type="predicted"/>
<dbReference type="NCBIfam" id="TIGR03666">
    <property type="entry name" value="Rv2061_F420"/>
    <property type="match status" value="1"/>
</dbReference>
<dbReference type="eggNOG" id="COG3871">
    <property type="taxonomic scope" value="Bacteria"/>
</dbReference>
<dbReference type="Proteomes" id="UP000078396">
    <property type="component" value="Unassembled WGS sequence"/>
</dbReference>
<keyword evidence="1" id="KW-0560">Oxidoreductase</keyword>
<reference evidence="3 4" key="1">
    <citation type="submission" date="2016-04" db="EMBL/GenBank/DDBJ databases">
        <title>Draft Genome Sequences of Staphylococcus capitis Strain H36, S. capitis Strain H65, S. cohnii Strain H62, S. hominis Strain H69, Mycobacterium iranicum Strain H39, Plantibacter sp. Strain H53, Pseudomonas oryzihabitans Strain H72, and Microbacterium sp. Strain H83, isolated from residential settings.</title>
        <authorList>
            <person name="Lymperopoulou D."/>
            <person name="Adams R.I."/>
            <person name="Lindow S."/>
            <person name="Coil D.A."/>
            <person name="Jospin G."/>
            <person name="Eisen J.A."/>
        </authorList>
    </citation>
    <scope>NUCLEOTIDE SEQUENCE [LARGE SCALE GENOMIC DNA]</scope>
    <source>
        <strain evidence="3 4">H39</strain>
    </source>
</reference>
<evidence type="ECO:0000259" key="2">
    <source>
        <dbReference type="Pfam" id="PF01243"/>
    </source>
</evidence>
<dbReference type="PANTHER" id="PTHR35176:SF11">
    <property type="entry name" value="PYRIDOXAMINE 5'-PHOSPHATE OXIDASE FAMILY PROTEIN"/>
    <property type="match status" value="1"/>
</dbReference>
<dbReference type="InterPro" id="IPR019965">
    <property type="entry name" value="PPOX_F420-dep_Rv2061_put"/>
</dbReference>
<dbReference type="InterPro" id="IPR011576">
    <property type="entry name" value="Pyridox_Oxase_N"/>
</dbReference>
<accession>A0A178LVB4</accession>
<dbReference type="GO" id="GO:0005829">
    <property type="term" value="C:cytosol"/>
    <property type="evidence" value="ECO:0007669"/>
    <property type="project" value="TreeGrafter"/>
</dbReference>
<dbReference type="GO" id="GO:0016627">
    <property type="term" value="F:oxidoreductase activity, acting on the CH-CH group of donors"/>
    <property type="evidence" value="ECO:0007669"/>
    <property type="project" value="TreeGrafter"/>
</dbReference>
<comment type="caution">
    <text evidence="3">The sequence shown here is derived from an EMBL/GenBank/DDBJ whole genome shotgun (WGS) entry which is preliminary data.</text>
</comment>
<dbReference type="GO" id="GO:0070967">
    <property type="term" value="F:coenzyme F420 binding"/>
    <property type="evidence" value="ECO:0007669"/>
    <property type="project" value="TreeGrafter"/>
</dbReference>
<dbReference type="SUPFAM" id="SSF50475">
    <property type="entry name" value="FMN-binding split barrel"/>
    <property type="match status" value="1"/>
</dbReference>
<name>A0A178LVB4_MYCIR</name>
<feature type="domain" description="Pyridoxamine 5'-phosphate oxidase N-terminal" evidence="2">
    <location>
        <begin position="27"/>
        <end position="158"/>
    </location>
</feature>
<evidence type="ECO:0000313" key="4">
    <source>
        <dbReference type="Proteomes" id="UP000078396"/>
    </source>
</evidence>
<organism evidence="3 4">
    <name type="scientific">Mycolicibacterium iranicum</name>
    <name type="common">Mycobacterium iranicum</name>
    <dbReference type="NCBI Taxonomy" id="912594"/>
    <lineage>
        <taxon>Bacteria</taxon>
        <taxon>Bacillati</taxon>
        <taxon>Actinomycetota</taxon>
        <taxon>Actinomycetes</taxon>
        <taxon>Mycobacteriales</taxon>
        <taxon>Mycobacteriaceae</taxon>
        <taxon>Mycolicibacterium</taxon>
    </lineage>
</organism>
<dbReference type="Gene3D" id="2.30.110.10">
    <property type="entry name" value="Electron Transport, Fmn-binding Protein, Chain A"/>
    <property type="match status" value="1"/>
</dbReference>
<dbReference type="PANTHER" id="PTHR35176">
    <property type="entry name" value="HEME OXYGENASE HI_0854-RELATED"/>
    <property type="match status" value="1"/>
</dbReference>